<reference evidence="3" key="1">
    <citation type="journal article" date="2007" name="Plant Cell">
        <title>Dothideomycete-plant interactions illuminated by genome sequencing and EST analysis of the wheat pathogen Stagonospora nodorum.</title>
        <authorList>
            <person name="Hane J.K."/>
            <person name="Lowe R.G."/>
            <person name="Solomon P.S."/>
            <person name="Tan K.C."/>
            <person name="Schoch C.L."/>
            <person name="Spatafora J.W."/>
            <person name="Crous P.W."/>
            <person name="Kodira C."/>
            <person name="Birren B.W."/>
            <person name="Galagan J.E."/>
            <person name="Torriani S.F."/>
            <person name="McDonald B.A."/>
            <person name="Oliver R.P."/>
        </authorList>
    </citation>
    <scope>NUCLEOTIDE SEQUENCE [LARGE SCALE GENOMIC DNA]</scope>
    <source>
        <strain evidence="3">SN15 / ATCC MYA-4574 / FGSC 10173</strain>
    </source>
</reference>
<dbReference type="AlphaFoldDB" id="Q0TX30"/>
<gene>
    <name evidence="2" type="ORF">SNOG_15851</name>
</gene>
<evidence type="ECO:0000256" key="1">
    <source>
        <dbReference type="SAM" id="MobiDB-lite"/>
    </source>
</evidence>
<dbReference type="InParanoid" id="Q0TX30"/>
<dbReference type="GeneID" id="5982916"/>
<evidence type="ECO:0000313" key="3">
    <source>
        <dbReference type="Proteomes" id="UP000001055"/>
    </source>
</evidence>
<name>Q0TX30_PHANO</name>
<feature type="region of interest" description="Disordered" evidence="1">
    <location>
        <begin position="20"/>
        <end position="46"/>
    </location>
</feature>
<dbReference type="KEGG" id="pno:SNOG_15851"/>
<dbReference type="EMBL" id="CH445365">
    <property type="protein sequence ID" value="EAT76689.1"/>
    <property type="molecule type" value="Genomic_DNA"/>
</dbReference>
<accession>Q0TX30</accession>
<proteinExistence type="predicted"/>
<feature type="compositionally biased region" description="Basic residues" evidence="1">
    <location>
        <begin position="36"/>
        <end position="46"/>
    </location>
</feature>
<sequence length="46" mass="5211">MNTSGRCCETAFVSYGTKSEVHNAPPYACSPTEKPKRQRSKSKYQR</sequence>
<dbReference type="RefSeq" id="XP_001805986.1">
    <property type="nucleotide sequence ID" value="XM_001805934.1"/>
</dbReference>
<protein>
    <submittedName>
        <fullName evidence="2">Uncharacterized protein</fullName>
    </submittedName>
</protein>
<organism evidence="2 3">
    <name type="scientific">Phaeosphaeria nodorum (strain SN15 / ATCC MYA-4574 / FGSC 10173)</name>
    <name type="common">Glume blotch fungus</name>
    <name type="synonym">Parastagonospora nodorum</name>
    <dbReference type="NCBI Taxonomy" id="321614"/>
    <lineage>
        <taxon>Eukaryota</taxon>
        <taxon>Fungi</taxon>
        <taxon>Dikarya</taxon>
        <taxon>Ascomycota</taxon>
        <taxon>Pezizomycotina</taxon>
        <taxon>Dothideomycetes</taxon>
        <taxon>Pleosporomycetidae</taxon>
        <taxon>Pleosporales</taxon>
        <taxon>Pleosporineae</taxon>
        <taxon>Phaeosphaeriaceae</taxon>
        <taxon>Parastagonospora</taxon>
    </lineage>
</organism>
<dbReference type="Proteomes" id="UP000001055">
    <property type="component" value="Unassembled WGS sequence"/>
</dbReference>
<evidence type="ECO:0000313" key="2">
    <source>
        <dbReference type="EMBL" id="EAT76689.1"/>
    </source>
</evidence>